<feature type="region of interest" description="Disordered" evidence="6">
    <location>
        <begin position="253"/>
        <end position="276"/>
    </location>
</feature>
<feature type="compositionally biased region" description="Basic and acidic residues" evidence="6">
    <location>
        <begin position="292"/>
        <end position="329"/>
    </location>
</feature>
<evidence type="ECO:0000256" key="2">
    <source>
        <dbReference type="ARBA" id="ARBA00022741"/>
    </source>
</evidence>
<dbReference type="InterPro" id="IPR017871">
    <property type="entry name" value="ABC_transporter-like_CS"/>
</dbReference>
<feature type="domain" description="ABC transporter" evidence="7">
    <location>
        <begin position="347"/>
        <end position="590"/>
    </location>
</feature>
<feature type="coiled-coil region" evidence="5">
    <location>
        <begin position="7"/>
        <end position="34"/>
    </location>
</feature>
<keyword evidence="1" id="KW-0677">Repeat</keyword>
<feature type="region of interest" description="Disordered" evidence="6">
    <location>
        <begin position="90"/>
        <end position="237"/>
    </location>
</feature>
<dbReference type="SUPFAM" id="SSF52540">
    <property type="entry name" value="P-loop containing nucleoside triphosphate hydrolases"/>
    <property type="match status" value="2"/>
</dbReference>
<evidence type="ECO:0000256" key="4">
    <source>
        <dbReference type="ARBA" id="ARBA00061344"/>
    </source>
</evidence>
<dbReference type="InterPro" id="IPR032781">
    <property type="entry name" value="ABC_tran_Xtn"/>
</dbReference>
<dbReference type="InterPro" id="IPR027417">
    <property type="entry name" value="P-loop_NTPase"/>
</dbReference>
<feature type="compositionally biased region" description="Polar residues" evidence="6">
    <location>
        <begin position="48"/>
        <end position="62"/>
    </location>
</feature>
<feature type="compositionally biased region" description="Basic and acidic residues" evidence="6">
    <location>
        <begin position="195"/>
        <end position="208"/>
    </location>
</feature>
<dbReference type="InterPro" id="IPR003439">
    <property type="entry name" value="ABC_transporter-like_ATP-bd"/>
</dbReference>
<dbReference type="Pfam" id="PF12848">
    <property type="entry name" value="ABC_tran_Xtn"/>
    <property type="match status" value="1"/>
</dbReference>
<dbReference type="GO" id="GO:0016887">
    <property type="term" value="F:ATP hydrolysis activity"/>
    <property type="evidence" value="ECO:0007669"/>
    <property type="project" value="InterPro"/>
</dbReference>
<evidence type="ECO:0000256" key="1">
    <source>
        <dbReference type="ARBA" id="ARBA00022737"/>
    </source>
</evidence>
<evidence type="ECO:0000256" key="5">
    <source>
        <dbReference type="SAM" id="Coils"/>
    </source>
</evidence>
<feature type="compositionally biased region" description="Polar residues" evidence="6">
    <location>
        <begin position="164"/>
        <end position="184"/>
    </location>
</feature>
<protein>
    <recommendedName>
        <fullName evidence="7">ABC transporter domain-containing protein</fullName>
    </recommendedName>
</protein>
<dbReference type="AlphaFoldDB" id="A0A7S2T2Z7"/>
<proteinExistence type="inferred from homology"/>
<dbReference type="FunFam" id="3.40.50.300:FF:000104">
    <property type="entry name" value="ATP-binding cassette sub-family F member 3"/>
    <property type="match status" value="1"/>
</dbReference>
<evidence type="ECO:0000313" key="8">
    <source>
        <dbReference type="EMBL" id="CAD9717127.1"/>
    </source>
</evidence>
<keyword evidence="2" id="KW-0547">Nucleotide-binding</keyword>
<dbReference type="EMBL" id="HBHL01009006">
    <property type="protein sequence ID" value="CAD9717127.1"/>
    <property type="molecule type" value="Transcribed_RNA"/>
</dbReference>
<dbReference type="PROSITE" id="PS50893">
    <property type="entry name" value="ABC_TRANSPORTER_2"/>
    <property type="match status" value="2"/>
</dbReference>
<feature type="compositionally biased region" description="Basic and acidic residues" evidence="6">
    <location>
        <begin position="128"/>
        <end position="150"/>
    </location>
</feature>
<feature type="domain" description="ABC transporter" evidence="7">
    <location>
        <begin position="660"/>
        <end position="876"/>
    </location>
</feature>
<comment type="similarity">
    <text evidence="4">Belongs to the ABC transporter superfamily. ABCF family. EF3 (TC 3.A.1.121) subfamily.</text>
</comment>
<dbReference type="CDD" id="cd03221">
    <property type="entry name" value="ABCF_EF-3"/>
    <property type="match status" value="2"/>
</dbReference>
<keyword evidence="5" id="KW-0175">Coiled coil</keyword>
<reference evidence="8" key="1">
    <citation type="submission" date="2021-01" db="EMBL/GenBank/DDBJ databases">
        <authorList>
            <person name="Corre E."/>
            <person name="Pelletier E."/>
            <person name="Niang G."/>
            <person name="Scheremetjew M."/>
            <person name="Finn R."/>
            <person name="Kale V."/>
            <person name="Holt S."/>
            <person name="Cochrane G."/>
            <person name="Meng A."/>
            <person name="Brown T."/>
            <person name="Cohen L."/>
        </authorList>
    </citation>
    <scope>NUCLEOTIDE SEQUENCE</scope>
    <source>
        <strain evidence="8">CCMP1205</strain>
    </source>
</reference>
<feature type="compositionally biased region" description="Low complexity" evidence="6">
    <location>
        <begin position="223"/>
        <end position="233"/>
    </location>
</feature>
<evidence type="ECO:0000259" key="7">
    <source>
        <dbReference type="PROSITE" id="PS50893"/>
    </source>
</evidence>
<dbReference type="PANTHER" id="PTHR19211">
    <property type="entry name" value="ATP-BINDING TRANSPORT PROTEIN-RELATED"/>
    <property type="match status" value="1"/>
</dbReference>
<organism evidence="8">
    <name type="scientific">Chloropicon primus</name>
    <dbReference type="NCBI Taxonomy" id="1764295"/>
    <lineage>
        <taxon>Eukaryota</taxon>
        <taxon>Viridiplantae</taxon>
        <taxon>Chlorophyta</taxon>
        <taxon>Chloropicophyceae</taxon>
        <taxon>Chloropicales</taxon>
        <taxon>Chloropicaceae</taxon>
        <taxon>Chloropicon</taxon>
    </lineage>
</organism>
<dbReference type="Gene3D" id="3.40.50.300">
    <property type="entry name" value="P-loop containing nucleotide triphosphate hydrolases"/>
    <property type="match status" value="2"/>
</dbReference>
<feature type="compositionally biased region" description="Acidic residues" evidence="6">
    <location>
        <begin position="151"/>
        <end position="160"/>
    </location>
</feature>
<accession>A0A7S2T2Z7</accession>
<gene>
    <name evidence="8" type="ORF">CPRI1469_LOCUS5987</name>
</gene>
<keyword evidence="3" id="KW-0067">ATP-binding</keyword>
<dbReference type="PANTHER" id="PTHR19211:SF14">
    <property type="entry name" value="ATP-BINDING CASSETTE SUB-FAMILY F MEMBER 1"/>
    <property type="match status" value="1"/>
</dbReference>
<feature type="region of interest" description="Disordered" evidence="6">
    <location>
        <begin position="48"/>
        <end position="67"/>
    </location>
</feature>
<dbReference type="FunFam" id="3.40.50.300:FF:000011">
    <property type="entry name" value="Putative ABC transporter ATP-binding component"/>
    <property type="match status" value="1"/>
</dbReference>
<dbReference type="InterPro" id="IPR003593">
    <property type="entry name" value="AAA+_ATPase"/>
</dbReference>
<feature type="region of interest" description="Disordered" evidence="6">
    <location>
        <begin position="291"/>
        <end position="331"/>
    </location>
</feature>
<evidence type="ECO:0000256" key="3">
    <source>
        <dbReference type="ARBA" id="ARBA00022840"/>
    </source>
</evidence>
<sequence>MKLEAEVAEKEEEVLALRRQKENLRKEAVHFSDKFLESRKSEEEIQQRYNDLSKSTDVVTSQQERENNRLRRELDSLRVKYDRVKKKAREYKERCTRAQGGLAAEDAGGETGAEEGGREPEAQGVAARETDAKLVVKAEEAKPEARREVLDDLDDLDLDVEVGPSQTESDNAGGSSSRVLSCFTSPRRRQSRLGGDGKEAEGPKKEADSPGWIPRKRSRADQGLGSKPGGSSLKQRKIFSEGIDEFFVSQLRSRRTSGPLELKRPSSQQTEEASEDCCVVVDEKKKAKAKAAKKDAKLGLESKASAEDGEKKDASKPDNGRPTSEDLGFHIRTGPDCALRQSLDMNIKVENFGLAAGSRELIGSGTLALTYGVKYGLVGRNGVGKSTLLRAIAKKQIKLPEFLHIIHVEQECVGDGRTALQTVMDADKERDWLLKTEKDLVDNEKDEDEWGINLNEIYERLDELDADGAESRAATILSGLGFDTDMQGKATREYSGGWRMRIALAEALFVQPDLLLLDEPTNHLDVNALTWLEAFLQQWDKTVVIVSHDRGFLNKCSTATIFLHRKRLWYYGGSYDTFLKVRAEHRSNQESMKKVQDRRTAHLKQFIARFGQGHKKMARQAQSRMKMLKKLQDEAVDVDYDDPYLKLEFPCAQPLPPPCISVINVEFGYELDKPPLYRDLNFGLDMDSRVAVVGPNGAGKSTFLKLLDGEIVPTEGSVNRHCKLRLAKFSQHHLDMLDVKSNSVTHMRRLDEDVSVEEARKYLGRFGLSGDLALQTIESLSGGQKSRLAFAELAWRKPHILLLDEPTNHLDLETIEAMAMALNKFDGGVVLVSHDERLIDLVADELWVVEKGVKGKPGKVVVFDGSFSEYRSKLEREFEQKNLIQGKDEY</sequence>
<dbReference type="SMART" id="SM00382">
    <property type="entry name" value="AAA"/>
    <property type="match status" value="2"/>
</dbReference>
<evidence type="ECO:0000256" key="6">
    <source>
        <dbReference type="SAM" id="MobiDB-lite"/>
    </source>
</evidence>
<dbReference type="InterPro" id="IPR050611">
    <property type="entry name" value="ABCF"/>
</dbReference>
<dbReference type="GO" id="GO:0005524">
    <property type="term" value="F:ATP binding"/>
    <property type="evidence" value="ECO:0007669"/>
    <property type="project" value="UniProtKB-KW"/>
</dbReference>
<name>A0A7S2T2Z7_9CHLO</name>
<dbReference type="Pfam" id="PF00005">
    <property type="entry name" value="ABC_tran"/>
    <property type="match status" value="2"/>
</dbReference>
<dbReference type="PROSITE" id="PS00211">
    <property type="entry name" value="ABC_TRANSPORTER_1"/>
    <property type="match status" value="2"/>
</dbReference>